<dbReference type="InterPro" id="IPR042002">
    <property type="entry name" value="Sortase_C"/>
</dbReference>
<feature type="active site" description="Acyl-thioester intermediate" evidence="2">
    <location>
        <position position="197"/>
    </location>
</feature>
<dbReference type="NCBIfam" id="TIGR01076">
    <property type="entry name" value="sortase_fam"/>
    <property type="match status" value="1"/>
</dbReference>
<evidence type="ECO:0000313" key="5">
    <source>
        <dbReference type="Proteomes" id="UP000003188"/>
    </source>
</evidence>
<organism evidence="4 5">
    <name type="scientific">Clostridium perfringens D str. JGS1721</name>
    <dbReference type="NCBI Taxonomy" id="488537"/>
    <lineage>
        <taxon>Bacteria</taxon>
        <taxon>Bacillati</taxon>
        <taxon>Bacillota</taxon>
        <taxon>Clostridia</taxon>
        <taxon>Eubacteriales</taxon>
        <taxon>Clostridiaceae</taxon>
        <taxon>Clostridium</taxon>
    </lineage>
</organism>
<dbReference type="Pfam" id="PF04203">
    <property type="entry name" value="Sortase"/>
    <property type="match status" value="1"/>
</dbReference>
<dbReference type="InterPro" id="IPR023365">
    <property type="entry name" value="Sortase_dom-sf"/>
</dbReference>
<comment type="caution">
    <text evidence="4">The sequence shown here is derived from an EMBL/GenBank/DDBJ whole genome shotgun (WGS) entry which is preliminary data.</text>
</comment>
<protein>
    <submittedName>
        <fullName evidence="4">Sortase family protein</fullName>
    </submittedName>
</protein>
<keyword evidence="3" id="KW-0812">Transmembrane</keyword>
<proteinExistence type="predicted"/>
<feature type="active site" description="Proton donor/acceptor" evidence="2">
    <location>
        <position position="135"/>
    </location>
</feature>
<dbReference type="Proteomes" id="UP000003188">
    <property type="component" value="Unassembled WGS sequence"/>
</dbReference>
<dbReference type="CDD" id="cd05827">
    <property type="entry name" value="Sortase_C"/>
    <property type="match status" value="1"/>
</dbReference>
<evidence type="ECO:0000256" key="1">
    <source>
        <dbReference type="ARBA" id="ARBA00022801"/>
    </source>
</evidence>
<keyword evidence="1" id="KW-0378">Hydrolase</keyword>
<gene>
    <name evidence="4" type="ORF">CJD_A0424</name>
</gene>
<accession>B1V7H0</accession>
<dbReference type="RefSeq" id="WP_003476337.1">
    <property type="nucleotide sequence ID" value="NZ_ABOO01000062.1"/>
</dbReference>
<dbReference type="NCBIfam" id="NF033745">
    <property type="entry name" value="class_C_sortase"/>
    <property type="match status" value="1"/>
</dbReference>
<feature type="transmembrane region" description="Helical" evidence="3">
    <location>
        <begin position="7"/>
        <end position="25"/>
    </location>
</feature>
<evidence type="ECO:0000313" key="4">
    <source>
        <dbReference type="EMBL" id="EDT70234.1"/>
    </source>
</evidence>
<keyword evidence="3" id="KW-0472">Membrane</keyword>
<feature type="transmembrane region" description="Helical" evidence="3">
    <location>
        <begin position="241"/>
        <end position="260"/>
    </location>
</feature>
<dbReference type="AlphaFoldDB" id="B1V7H0"/>
<reference evidence="4 5" key="1">
    <citation type="submission" date="2008-03" db="EMBL/GenBank/DDBJ databases">
        <authorList>
            <person name="Paulsen I."/>
            <person name="Sebastian Y."/>
        </authorList>
    </citation>
    <scope>NUCLEOTIDE SEQUENCE [LARGE SCALE GENOMIC DNA]</scope>
    <source>
        <strain evidence="5">D str. JGS1721</strain>
    </source>
</reference>
<sequence>MKIFKKIYLILIIILTLIAIGILLYPSISNYINNKYAVNTITEYKNKIENTSEDTLNNLVEKARIYNIDITKGITPKDKFESGYMLGYIDIPKINVKLPIYEGTSQEILKKGVGVIEGTSIPIGGENTHSVLAAHTGFTTQKLFTDIDQLKKGDLFYINIFDMNLIYKVDDISIVEANDTSKIKVYPNKDYVTLLTCYPYGINTERLLVRGERVFQKDTNLNKVDNSVNDINKIKYINIELIIISLVLIIFSILVIILILKRKIKRLKY</sequence>
<dbReference type="SUPFAM" id="SSF63817">
    <property type="entry name" value="Sortase"/>
    <property type="match status" value="1"/>
</dbReference>
<dbReference type="Gene3D" id="2.40.260.10">
    <property type="entry name" value="Sortase"/>
    <property type="match status" value="1"/>
</dbReference>
<evidence type="ECO:0000256" key="3">
    <source>
        <dbReference type="SAM" id="Phobius"/>
    </source>
</evidence>
<dbReference type="MEROPS" id="C60.007"/>
<dbReference type="GO" id="GO:0016787">
    <property type="term" value="F:hydrolase activity"/>
    <property type="evidence" value="ECO:0007669"/>
    <property type="project" value="UniProtKB-KW"/>
</dbReference>
<dbReference type="InterPro" id="IPR005754">
    <property type="entry name" value="Sortase"/>
</dbReference>
<name>B1V7H0_CLOPF</name>
<keyword evidence="3" id="KW-1133">Transmembrane helix</keyword>
<evidence type="ECO:0000256" key="2">
    <source>
        <dbReference type="PIRSR" id="PIRSR605754-1"/>
    </source>
</evidence>
<dbReference type="EMBL" id="ABOO01000062">
    <property type="protein sequence ID" value="EDT70234.1"/>
    <property type="molecule type" value="Genomic_DNA"/>
</dbReference>